<dbReference type="InterPro" id="IPR013980">
    <property type="entry name" value="MANSC_dom"/>
</dbReference>
<evidence type="ECO:0000313" key="7">
    <source>
        <dbReference type="Proteomes" id="UP000594262"/>
    </source>
</evidence>
<feature type="compositionally biased region" description="Polar residues" evidence="4">
    <location>
        <begin position="910"/>
        <end position="935"/>
    </location>
</feature>
<feature type="compositionally biased region" description="Acidic residues" evidence="4">
    <location>
        <begin position="1041"/>
        <end position="1069"/>
    </location>
</feature>
<evidence type="ECO:0000256" key="3">
    <source>
        <dbReference type="ARBA" id="ARBA00023180"/>
    </source>
</evidence>
<feature type="region of interest" description="Disordered" evidence="4">
    <location>
        <begin position="1688"/>
        <end position="1735"/>
    </location>
</feature>
<feature type="compositionally biased region" description="Polar residues" evidence="4">
    <location>
        <begin position="2839"/>
        <end position="2850"/>
    </location>
</feature>
<feature type="region of interest" description="Disordered" evidence="4">
    <location>
        <begin position="2579"/>
        <end position="2615"/>
    </location>
</feature>
<feature type="compositionally biased region" description="Polar residues" evidence="4">
    <location>
        <begin position="756"/>
        <end position="787"/>
    </location>
</feature>
<feature type="compositionally biased region" description="Low complexity" evidence="4">
    <location>
        <begin position="143"/>
        <end position="158"/>
    </location>
</feature>
<feature type="region of interest" description="Disordered" evidence="4">
    <location>
        <begin position="2016"/>
        <end position="2557"/>
    </location>
</feature>
<keyword evidence="2" id="KW-0472">Membrane</keyword>
<feature type="compositionally biased region" description="Basic residues" evidence="4">
    <location>
        <begin position="163"/>
        <end position="173"/>
    </location>
</feature>
<feature type="compositionally biased region" description="Low complexity" evidence="4">
    <location>
        <begin position="2232"/>
        <end position="2256"/>
    </location>
</feature>
<dbReference type="EnsemblMetazoa" id="CLYHEMT016990.1">
    <property type="protein sequence ID" value="CLYHEMP016990.1"/>
    <property type="gene ID" value="CLYHEMG016990"/>
</dbReference>
<feature type="compositionally biased region" description="Acidic residues" evidence="4">
    <location>
        <begin position="2333"/>
        <end position="2350"/>
    </location>
</feature>
<feature type="compositionally biased region" description="Polar residues" evidence="4">
    <location>
        <begin position="2537"/>
        <end position="2557"/>
    </location>
</feature>
<feature type="compositionally biased region" description="Low complexity" evidence="4">
    <location>
        <begin position="2862"/>
        <end position="2873"/>
    </location>
</feature>
<dbReference type="GO" id="GO:0031410">
    <property type="term" value="C:cytoplasmic vesicle"/>
    <property type="evidence" value="ECO:0007669"/>
    <property type="project" value="TreeGrafter"/>
</dbReference>
<feature type="region of interest" description="Disordered" evidence="4">
    <location>
        <begin position="2839"/>
        <end position="2921"/>
    </location>
</feature>
<feature type="compositionally biased region" description="Polar residues" evidence="4">
    <location>
        <begin position="2704"/>
        <end position="2720"/>
    </location>
</feature>
<feature type="compositionally biased region" description="Low complexity" evidence="4">
    <location>
        <begin position="815"/>
        <end position="836"/>
    </location>
</feature>
<feature type="compositionally biased region" description="Acidic residues" evidence="4">
    <location>
        <begin position="340"/>
        <end position="367"/>
    </location>
</feature>
<proteinExistence type="predicted"/>
<feature type="compositionally biased region" description="Polar residues" evidence="4">
    <location>
        <begin position="2388"/>
        <end position="2398"/>
    </location>
</feature>
<feature type="domain" description="MANSC" evidence="5">
    <location>
        <begin position="42"/>
        <end position="122"/>
    </location>
</feature>
<feature type="domain" description="MANSC" evidence="5">
    <location>
        <begin position="3183"/>
        <end position="3255"/>
    </location>
</feature>
<evidence type="ECO:0000259" key="5">
    <source>
        <dbReference type="Pfam" id="PF23597"/>
    </source>
</evidence>
<feature type="compositionally biased region" description="Low complexity" evidence="4">
    <location>
        <begin position="2483"/>
        <end position="2520"/>
    </location>
</feature>
<feature type="compositionally biased region" description="Basic and acidic residues" evidence="4">
    <location>
        <begin position="1024"/>
        <end position="1040"/>
    </location>
</feature>
<feature type="compositionally biased region" description="Polar residues" evidence="4">
    <location>
        <begin position="847"/>
        <end position="857"/>
    </location>
</feature>
<organism evidence="6 7">
    <name type="scientific">Clytia hemisphaerica</name>
    <dbReference type="NCBI Taxonomy" id="252671"/>
    <lineage>
        <taxon>Eukaryota</taxon>
        <taxon>Metazoa</taxon>
        <taxon>Cnidaria</taxon>
        <taxon>Hydrozoa</taxon>
        <taxon>Hydroidolina</taxon>
        <taxon>Leptothecata</taxon>
        <taxon>Obeliida</taxon>
        <taxon>Clytiidae</taxon>
        <taxon>Clytia</taxon>
    </lineage>
</organism>
<feature type="compositionally biased region" description="Low complexity" evidence="4">
    <location>
        <begin position="421"/>
        <end position="487"/>
    </location>
</feature>
<feature type="compositionally biased region" description="Basic and acidic residues" evidence="4">
    <location>
        <begin position="2351"/>
        <end position="2362"/>
    </location>
</feature>
<feature type="compositionally biased region" description="Basic and acidic residues" evidence="4">
    <location>
        <begin position="288"/>
        <end position="309"/>
    </location>
</feature>
<feature type="compositionally biased region" description="Polar residues" evidence="4">
    <location>
        <begin position="2128"/>
        <end position="2139"/>
    </location>
</feature>
<dbReference type="OrthoDB" id="10689695at2759"/>
<feature type="compositionally biased region" description="Low complexity" evidence="4">
    <location>
        <begin position="2738"/>
        <end position="2747"/>
    </location>
</feature>
<feature type="compositionally biased region" description="Basic and acidic residues" evidence="4">
    <location>
        <begin position="2306"/>
        <end position="2317"/>
    </location>
</feature>
<feature type="compositionally biased region" description="Acidic residues" evidence="4">
    <location>
        <begin position="1377"/>
        <end position="1388"/>
    </location>
</feature>
<feature type="compositionally biased region" description="Basic and acidic residues" evidence="4">
    <location>
        <begin position="1688"/>
        <end position="1717"/>
    </location>
</feature>
<name>A0A7M5X322_9CNID</name>
<protein>
    <recommendedName>
        <fullName evidence="5">MANSC domain-containing protein</fullName>
    </recommendedName>
</protein>
<accession>A0A7M5X322</accession>
<feature type="compositionally biased region" description="Polar residues" evidence="4">
    <location>
        <begin position="876"/>
        <end position="895"/>
    </location>
</feature>
<evidence type="ECO:0000256" key="2">
    <source>
        <dbReference type="ARBA" id="ARBA00023136"/>
    </source>
</evidence>
<feature type="compositionally biased region" description="Polar residues" evidence="4">
    <location>
        <begin position="368"/>
        <end position="396"/>
    </location>
</feature>
<feature type="region of interest" description="Disordered" evidence="4">
    <location>
        <begin position="1766"/>
        <end position="1838"/>
    </location>
</feature>
<feature type="compositionally biased region" description="Low complexity" evidence="4">
    <location>
        <begin position="1087"/>
        <end position="1100"/>
    </location>
</feature>
<feature type="compositionally biased region" description="Polar residues" evidence="4">
    <location>
        <begin position="1327"/>
        <end position="1354"/>
    </location>
</feature>
<feature type="compositionally biased region" description="Polar residues" evidence="4">
    <location>
        <begin position="722"/>
        <end position="743"/>
    </location>
</feature>
<keyword evidence="3" id="KW-0325">Glycoprotein</keyword>
<comment type="subcellular location">
    <subcellularLocation>
        <location evidence="1">Membrane</location>
    </subcellularLocation>
</comment>
<feature type="compositionally biased region" description="Polar residues" evidence="4">
    <location>
        <begin position="2410"/>
        <end position="2450"/>
    </location>
</feature>
<dbReference type="Pfam" id="PF23597">
    <property type="entry name" value="KIAA0319_N"/>
    <property type="match status" value="2"/>
</dbReference>
<dbReference type="PANTHER" id="PTHR46182">
    <property type="entry name" value="FI19480P1"/>
    <property type="match status" value="1"/>
</dbReference>
<feature type="compositionally biased region" description="Basic and acidic residues" evidence="4">
    <location>
        <begin position="2694"/>
        <end position="2703"/>
    </location>
</feature>
<feature type="compositionally biased region" description="Acidic residues" evidence="4">
    <location>
        <begin position="223"/>
        <end position="245"/>
    </location>
</feature>
<feature type="region of interest" description="Disordered" evidence="4">
    <location>
        <begin position="1323"/>
        <end position="1537"/>
    </location>
</feature>
<feature type="region of interest" description="Disordered" evidence="4">
    <location>
        <begin position="1984"/>
        <end position="2003"/>
    </location>
</feature>
<evidence type="ECO:0000313" key="6">
    <source>
        <dbReference type="EnsemblMetazoa" id="CLYHEMP016990.1"/>
    </source>
</evidence>
<feature type="compositionally biased region" description="Polar residues" evidence="4">
    <location>
        <begin position="1497"/>
        <end position="1512"/>
    </location>
</feature>
<feature type="compositionally biased region" description="Acidic residues" evidence="4">
    <location>
        <begin position="973"/>
        <end position="998"/>
    </location>
</feature>
<feature type="compositionally biased region" description="Basic and acidic residues" evidence="4">
    <location>
        <begin position="197"/>
        <end position="222"/>
    </location>
</feature>
<feature type="compositionally biased region" description="Basic and acidic residues" evidence="4">
    <location>
        <begin position="2257"/>
        <end position="2273"/>
    </location>
</feature>
<feature type="region of interest" description="Disordered" evidence="4">
    <location>
        <begin position="129"/>
        <end position="554"/>
    </location>
</feature>
<keyword evidence="7" id="KW-1185">Reference proteome</keyword>
<dbReference type="GO" id="GO:0016020">
    <property type="term" value="C:membrane"/>
    <property type="evidence" value="ECO:0007669"/>
    <property type="project" value="UniProtKB-SubCell"/>
</dbReference>
<reference evidence="6" key="1">
    <citation type="submission" date="2021-01" db="UniProtKB">
        <authorList>
            <consortium name="EnsemblMetazoa"/>
        </authorList>
    </citation>
    <scope>IDENTIFICATION</scope>
</reference>
<dbReference type="GO" id="GO:0001764">
    <property type="term" value="P:neuron migration"/>
    <property type="evidence" value="ECO:0007669"/>
    <property type="project" value="TreeGrafter"/>
</dbReference>
<dbReference type="Proteomes" id="UP000594262">
    <property type="component" value="Unplaced"/>
</dbReference>
<feature type="compositionally biased region" description="Low complexity" evidence="4">
    <location>
        <begin position="512"/>
        <end position="548"/>
    </location>
</feature>
<feature type="compositionally biased region" description="Basic and acidic residues" evidence="4">
    <location>
        <begin position="2206"/>
        <end position="2220"/>
    </location>
</feature>
<sequence length="3314" mass="363523">KWRRIQKNENVRVLQKNKKMKDLIWIVFLCSVLSIARAKDYKCESSDTLKNVYLENEDDARSHVLHNVHTMSACVEKCCQNSTCDLALIKDDECHLIGCKDENSCQLSHSKDVDAEVTFLTNRKKEDVTKVQTLDVPPKKPGNKTSSLTSTKQSTQNTDVNKKLKSKTSKGVKIKQSSKQQDEDQMKQIPDQGDNTHQQDKLSDKNSVDLKVNDGKIEGVEKNEDEGSTDEDESKPGEDEVEPEKDETKPGEDEVEPEKDETKPGEDEVEPEKDETKPGEDEAEPEKDEAKSDAENKTTKNVKSSKDSQKQQSSSTAKTDGFQKDGARKMNNKKIYETSTSEELDNASSDDEEDDSSSDGSADDDNNVEINQSYDVTTKQPPLTTTPMTTVANVVQQHKLGYAQQPQQGGQGQQTTPPPSFNTSSNSPTPSTFQQNVQFQQPPQSTSASTTLAPTTTPISHKAFQQNSHQQTQQPTPATTTITPTTPFSSKVFQKKIKQKFQQQNQPPTTPAPTRTATATTRTATATTRTATATTRTAPATTAKTPTTKLTNYHQPNLNSQYVIPQQSNYSTKWVKSLQEKTSTYNSYLNQNNFNSQMQPNQTTSTDAQSNRLTYQTQSNLVYKQNKMPTTDPYKQPSIQETSDINLMSHNLPQSKLSGNEVPLVKVNTPALKGISKSPPEINQYTQQAQSKNHFQATNRYQQKTESKNQNKAASTISQYGYEAETQQTPTKYASGSTTTPYTNLPGVQGVPYKPTSAQFVSASTSTTTKHPSAKQTKSSWNSTPNIPTKYMPNVDETSRYEYNTTPTSNDNQPTEYSTAKSSTTTSTTTEKSTTTNYLPNVEEFSGDSNYEPTSSSNKEKVRVMNEPTPKELVSGKQNNKPQNDNIMNQGAQDNPKTEQDNGSKFKKPQNAQSAHSGAVTSAHSGAVTSNQGQFSKEAMKPAQSNLMSASPLPSPTSTGNKPKQPAYNKEGESEEESSGADSFDEEVENGSTEEEQSGDSIHISKVPINIEETNVGEEDDEEEKKKEDNQMKSVAKTEQEESEESSGDLDDEGSTEDSSADDSDDDSKEDQPQNTDGKLPSNATVPTNSVNTSAPSSSSLQTVNLMAQNMPKMSGNPVGQIHVNGPAIPGPIFMQGGPPPAAKEIVINLRLPIIATTHPQGTLPNNQPMPPPGTAPFQTNLGVSSVKQPMLPPDPGANFNPPKPVLTSPPINLPGPKLGNFTGPVSPMTPGPILPLNPAPLKVLKLQPPNNSAGLPLMGPPELDGLPFTDLPPLGPPIPPALPHPFNNPMNSHPFGPPIFPGAPKPLNGIFNHPGAPFPGPLPSRIASSLRMSPNSPVLMNNRVKSQNKTNSTDVERKPVPNMKPVHGKDKKEKETEEDDEEDDEEGSTMVEKNISKPPQKETKLLKYDSNTQEKGPKLMKDASKVTEKDTKIQATGTKVRPVEESEIQTMNVTYIGDQEQDEESDGMSSSGELDASGNDDDDLYFNEDKDKRKNAQVTTNKNDNTQSQAAQVKGKEQEYNGAKLNVSLPKPKHQKSLMEVNDEDDEGEIMLYTKPTNSMALKSASTNQVQANSLLSNLSANKTASLSITADQKSSTQTNDVNEATAVANKTTLQTTSQTISQAVLTNSSKDTDESKNFSGEKLSDSLDEAQILKIQAMENLANTFDHGEDSYLKDRMNDVKADLDNEREEGELNSKHLFAEKRNGGHIKPADKTKVVASLPPGGMGKPHETGETKATHFENNASLPIGIGKQNTVNETNLMTQSFSGDGAEVRGSGNASKQEYLPGKQTSEIEDSLAGVSTDEQKGETSGMFGEEPSTPKSDKIEGLGGERVNPKKNETFVDDKNMFKPVSSLAPNAKLEAVKEIITRPSKNASPTIRMLGGRALTDEIGDKRDKLRKPTGKSQAQLEMLLGDEFPDGESVSFRQRKTADPVIIKDSGSSPSAKRSDIEKTDSILIGLGDSTKPSDKRSSIPMIESNFRHVANATKRTESPTPDLRLPTSKLKGDKRYMINLAGGDSMGGWDQFFEKDGDDEQRSMYPSNENDEILEAAENELQQQGGENSDDFDGFNAERSSFNYPTVDPVSDQRWSFPVEDSSFSEAGYDPSPSSFTNEKDADELEGKEKVEQKNFSAKTKSNTGADIGDPAESKKSNSFSKGKAPEGPKQPSSAGKPTVEVKSVQEKVDNVNEETSITKASGDVSVVKNKFPSETRKEAPLKQEVSEETDESGSGSGALELSGSGSEESGESGSDASGSGEVVDKEKETSEQTGREGSEASPGNQRSEDIGDTEESGSGEMVESGAAPSEEIGKQRFEETSKTEPAWIKGLESTGNAEGEEAESGSGTTEEEEEKEEVRKRKTEALFDKPLPAVTQTTKSEDTRNRGLYSKPQVGQQNKNNSKPLAGMNEETNAHKQQLQDKQAPSTTDKANSTPSQTISQSIKENQNKTDNPVSENEELTPSADFDDVESENSNEESTSEDSKTPKQNTDQSNQNTQNTKQLNQQVAQQNSNSTAVSNNTSTQSMKTTPSESPREVKSNHQNDTAPVTNLLNQTKPTSSNETSITALNLIKLVNVSAEAFENALSEDESPKKMNDTKASNLSKPEQTVSTNNKTQDDSKSVEYNLKNDTTSILDESILEEIQNATDTLESHEIKFKATPEPPKPNKAKGFAMPSEISKKKNEEVQNEIGKNLTQTKQSTREEVDKKNQASPSLQSTAKTVTSIDQRMKKDSGKAAQQTLGSNQLNQNVNNNMPSILPNIQSSMNVAQIKLPQFNHQKIDEPKQITMNKENKQTKTTSAETEVTEDEQKDEDELADAVISPLFDYSVNANDVAVKGAQATVNQVKGARQSQQYEVSKQEKVKQPKKGFSFPGQSGGSQANKEMGDEIGSQEWREDKKNSKVFNKARPSSKVPTKSFSKPTGRPSPLKVLYFPVTKMKSYGDRKMRGKNAFPLHESKLLKHVSHFHHNKNGEESSQSINRQTKKRKPRDKRKQWKKKWSSHKKKHKKSSRHRTLHPKVQVQHQMDHHTQIMNQKHRHPMEGHRYGGEIYQHTHKMANHDFSAQIGHYGMHDDNYDSHSNDDRFAEMSPDNNETQAIPQQTNMVQPPAPGGRTAVPTQDISSSVLEKINTFNSLAGHLADNLSNFNRGKGWKPKKDPMWKSFMQGQEKLKDLQVERQGVLDNIQSTTDKKTCHRGITVRGATLRGGILSGEFHSQGVVKTQKECVDLCCKSKKCDIAMTVGRECINIKCFNRKNCNVAPAGSHSLYRDVLPVTTFVQHPDDGIDRRSEIPHPLSVVDVVRQLEESEAEEIESLINSVNVYP</sequence>
<feature type="compositionally biased region" description="Basic and acidic residues" evidence="4">
    <location>
        <begin position="1416"/>
        <end position="1433"/>
    </location>
</feature>
<feature type="compositionally biased region" description="Polar residues" evidence="4">
    <location>
        <begin position="2592"/>
        <end position="2609"/>
    </location>
</feature>
<evidence type="ECO:0000256" key="1">
    <source>
        <dbReference type="ARBA" id="ARBA00004370"/>
    </source>
</evidence>
<feature type="compositionally biased region" description="Polar residues" evidence="4">
    <location>
        <begin position="1073"/>
        <end position="1086"/>
    </location>
</feature>
<evidence type="ECO:0000256" key="4">
    <source>
        <dbReference type="SAM" id="MobiDB-lite"/>
    </source>
</evidence>
<feature type="region of interest" description="Disordered" evidence="4">
    <location>
        <begin position="2782"/>
        <end position="2805"/>
    </location>
</feature>
<feature type="region of interest" description="Disordered" evidence="4">
    <location>
        <begin position="1914"/>
        <end position="1976"/>
    </location>
</feature>
<feature type="region of interest" description="Disordered" evidence="4">
    <location>
        <begin position="2961"/>
        <end position="3015"/>
    </location>
</feature>
<feature type="region of interest" description="Disordered" evidence="4">
    <location>
        <begin position="722"/>
        <end position="1100"/>
    </location>
</feature>
<dbReference type="InterPro" id="IPR029865">
    <property type="entry name" value="KIAA0319-like"/>
</dbReference>
<feature type="region of interest" description="Disordered" evidence="4">
    <location>
        <begin position="2676"/>
        <end position="2747"/>
    </location>
</feature>
<feature type="compositionally biased region" description="Basic residues" evidence="4">
    <location>
        <begin position="2975"/>
        <end position="3009"/>
    </location>
</feature>
<feature type="compositionally biased region" description="Acidic residues" evidence="4">
    <location>
        <begin position="2460"/>
        <end position="2475"/>
    </location>
</feature>
<feature type="compositionally biased region" description="Polar residues" evidence="4">
    <location>
        <begin position="801"/>
        <end position="814"/>
    </location>
</feature>
<feature type="compositionally biased region" description="Acidic residues" evidence="4">
    <location>
        <begin position="2043"/>
        <end position="2052"/>
    </location>
</feature>
<dbReference type="PANTHER" id="PTHR46182:SF2">
    <property type="entry name" value="FI19480P1"/>
    <property type="match status" value="1"/>
</dbReference>